<name>G1WZR8_ARTOA</name>
<sequence>MGYTHYWRGLISSKNSHLLLKDITHLLTTTTTTIKIRGPLGTGQPLITPQSISLNGEAEDQDSHESLRIPINKAIPFQFCKTARKPYDDVVCAVLLRCLYYNPYPAFEVSSDGSWEEWTAGRELYRKAFEAEATMPETMTPSWN</sequence>
<dbReference type="HOGENOM" id="CLU_111691_1_0_1"/>
<protein>
    <submittedName>
        <fullName evidence="1">Uncharacterized protein</fullName>
    </submittedName>
</protein>
<dbReference type="EMBL" id="ADOT01000012">
    <property type="protein sequence ID" value="EGX53253.1"/>
    <property type="molecule type" value="Genomic_DNA"/>
</dbReference>
<dbReference type="OrthoDB" id="2958217at2759"/>
<accession>G1WZR8</accession>
<organism evidence="1 2">
    <name type="scientific">Arthrobotrys oligospora (strain ATCC 24927 / CBS 115.81 / DSM 1491)</name>
    <name type="common">Nematode-trapping fungus</name>
    <name type="synonym">Didymozoophaga oligospora</name>
    <dbReference type="NCBI Taxonomy" id="756982"/>
    <lineage>
        <taxon>Eukaryota</taxon>
        <taxon>Fungi</taxon>
        <taxon>Dikarya</taxon>
        <taxon>Ascomycota</taxon>
        <taxon>Pezizomycotina</taxon>
        <taxon>Orbiliomycetes</taxon>
        <taxon>Orbiliales</taxon>
        <taxon>Orbiliaceae</taxon>
        <taxon>Orbilia</taxon>
        <taxon>Orbilia oligospora</taxon>
    </lineage>
</organism>
<gene>
    <name evidence="1" type="ORF">AOL_s00006g119</name>
</gene>
<evidence type="ECO:0000313" key="2">
    <source>
        <dbReference type="Proteomes" id="UP000008784"/>
    </source>
</evidence>
<dbReference type="Proteomes" id="UP000008784">
    <property type="component" value="Unassembled WGS sequence"/>
</dbReference>
<dbReference type="eggNOG" id="ENOG502SBQF">
    <property type="taxonomic scope" value="Eukaryota"/>
</dbReference>
<dbReference type="GeneID" id="22888619"/>
<reference evidence="1 2" key="1">
    <citation type="journal article" date="2011" name="PLoS Pathog.">
        <title>Genomic and proteomic analyses of the fungus Arthrobotrys oligospora provide insights into nematode-trap formation.</title>
        <authorList>
            <person name="Yang J."/>
            <person name="Wang L."/>
            <person name="Ji X."/>
            <person name="Feng Y."/>
            <person name="Li X."/>
            <person name="Zou C."/>
            <person name="Xu J."/>
            <person name="Ren Y."/>
            <person name="Mi Q."/>
            <person name="Wu J."/>
            <person name="Liu S."/>
            <person name="Liu Y."/>
            <person name="Huang X."/>
            <person name="Wang H."/>
            <person name="Niu X."/>
            <person name="Li J."/>
            <person name="Liang L."/>
            <person name="Luo Y."/>
            <person name="Ji K."/>
            <person name="Zhou W."/>
            <person name="Yu Z."/>
            <person name="Li G."/>
            <person name="Liu Y."/>
            <person name="Li L."/>
            <person name="Qiao M."/>
            <person name="Feng L."/>
            <person name="Zhang K.-Q."/>
        </authorList>
    </citation>
    <scope>NUCLEOTIDE SEQUENCE [LARGE SCALE GENOMIC DNA]</scope>
    <source>
        <strain evidence="2">ATCC 24927 / CBS 115.81 / DSM 1491</strain>
    </source>
</reference>
<dbReference type="InParanoid" id="G1WZR8"/>
<dbReference type="AlphaFoldDB" id="G1WZR8"/>
<evidence type="ECO:0000313" key="1">
    <source>
        <dbReference type="EMBL" id="EGX53253.1"/>
    </source>
</evidence>
<dbReference type="RefSeq" id="XP_011117730.1">
    <property type="nucleotide sequence ID" value="XM_011119428.1"/>
</dbReference>
<keyword evidence="2" id="KW-1185">Reference proteome</keyword>
<comment type="caution">
    <text evidence="1">The sequence shown here is derived from an EMBL/GenBank/DDBJ whole genome shotgun (WGS) entry which is preliminary data.</text>
</comment>
<proteinExistence type="predicted"/>